<reference evidence="2 3" key="1">
    <citation type="journal article" date="2016" name="Int. J. Syst. Evol. Microbiol.">
        <title>Pontibacter aydingkolensis sp. nov., isolated from soil of a salt lake.</title>
        <authorList>
            <person name="Osman G."/>
            <person name="Zhang T."/>
            <person name="Lou K."/>
            <person name="Gao Y."/>
            <person name="Chang W."/>
            <person name="Lin Q."/>
            <person name="Yang H.M."/>
            <person name="Huo X.D."/>
            <person name="Wang N."/>
        </authorList>
    </citation>
    <scope>NUCLEOTIDE SEQUENCE [LARGE SCALE GENOMIC DNA]</scope>
    <source>
        <strain evidence="2 3">KACC 19255</strain>
    </source>
</reference>
<dbReference type="EMBL" id="JAHYXK010000026">
    <property type="protein sequence ID" value="MBW7469094.1"/>
    <property type="molecule type" value="Genomic_DNA"/>
</dbReference>
<keyword evidence="1" id="KW-1133">Transmembrane helix</keyword>
<feature type="transmembrane region" description="Helical" evidence="1">
    <location>
        <begin position="153"/>
        <end position="175"/>
    </location>
</feature>
<protein>
    <recommendedName>
        <fullName evidence="4">Dolichyl-phosphate-mannose-protein mannosyltransferase</fullName>
    </recommendedName>
</protein>
<feature type="transmembrane region" description="Helical" evidence="1">
    <location>
        <begin position="337"/>
        <end position="357"/>
    </location>
</feature>
<keyword evidence="1" id="KW-0812">Transmembrane</keyword>
<keyword evidence="1" id="KW-0472">Membrane</keyword>
<feature type="transmembrane region" description="Helical" evidence="1">
    <location>
        <begin position="78"/>
        <end position="99"/>
    </location>
</feature>
<comment type="caution">
    <text evidence="2">The sequence shown here is derived from an EMBL/GenBank/DDBJ whole genome shotgun (WGS) entry which is preliminary data.</text>
</comment>
<evidence type="ECO:0008006" key="4">
    <source>
        <dbReference type="Google" id="ProtNLM"/>
    </source>
</evidence>
<feature type="transmembrane region" description="Helical" evidence="1">
    <location>
        <begin position="195"/>
        <end position="215"/>
    </location>
</feature>
<dbReference type="RefSeq" id="WP_219878964.1">
    <property type="nucleotide sequence ID" value="NZ_JAHYXK010000026.1"/>
</dbReference>
<evidence type="ECO:0000313" key="2">
    <source>
        <dbReference type="EMBL" id="MBW7469094.1"/>
    </source>
</evidence>
<evidence type="ECO:0000313" key="3">
    <source>
        <dbReference type="Proteomes" id="UP000813018"/>
    </source>
</evidence>
<keyword evidence="3" id="KW-1185">Reference proteome</keyword>
<evidence type="ECO:0000256" key="1">
    <source>
        <dbReference type="SAM" id="Phobius"/>
    </source>
</evidence>
<name>A0ABS7CZ07_9BACT</name>
<dbReference type="Proteomes" id="UP000813018">
    <property type="component" value="Unassembled WGS sequence"/>
</dbReference>
<feature type="transmembrane region" description="Helical" evidence="1">
    <location>
        <begin position="310"/>
        <end position="330"/>
    </location>
</feature>
<sequence>MTTLKQTFPFILFFIVLTFLVRNNGFFWDSIVLGSGYANWYYTTDFKHLFVPDELAGYPPLFGMYLALGWKLFGKTLLVSHVLILPFLIGIVLQAYILVSRFVKPRYTFWVLLLVLLEPTLLAQATQVAPDVILVFLYLLCLNSILGGKRAVLALALIFIAMISPRGTILVIALYTSDVLAGLIGKKERFTFKLLLSRIPAYIPSFIVTCIWLLLHYQHFGWIFYNKDSDWGQGSQLVSLGGFIKNLVVIGWRFADFGKAVMLILLAILLIVAYKYKKVQRDTVLLLALIFTPLVILSGVVVFYQNPIAHRYYIVVFMLMLLLLGHLLQFISSVKRLVAYSLTVISLLAGHYIVALYPDWLSKGWDGTLAHLPYFHLRDKMISYIKENDIAVSEVGSAYPNLRTFELTDLSNSSEKFEPKDLSTQDYIFYSNIFNDFTDEELEELNSNWVVIKEFKDEAVFIRLYKRNK</sequence>
<gene>
    <name evidence="2" type="ORF">K0O23_18620</name>
</gene>
<proteinExistence type="predicted"/>
<organism evidence="2 3">
    <name type="scientific">Pontibacter aydingkolensis</name>
    <dbReference type="NCBI Taxonomy" id="1911536"/>
    <lineage>
        <taxon>Bacteria</taxon>
        <taxon>Pseudomonadati</taxon>
        <taxon>Bacteroidota</taxon>
        <taxon>Cytophagia</taxon>
        <taxon>Cytophagales</taxon>
        <taxon>Hymenobacteraceae</taxon>
        <taxon>Pontibacter</taxon>
    </lineage>
</organism>
<feature type="transmembrane region" description="Helical" evidence="1">
    <location>
        <begin position="283"/>
        <end position="304"/>
    </location>
</feature>
<accession>A0ABS7CZ07</accession>
<feature type="transmembrane region" description="Helical" evidence="1">
    <location>
        <begin position="260"/>
        <end position="276"/>
    </location>
</feature>
<feature type="transmembrane region" description="Helical" evidence="1">
    <location>
        <begin position="106"/>
        <end position="122"/>
    </location>
</feature>